<name>A0A2N9FUN0_FAGSY</name>
<gene>
    <name evidence="11" type="ORF">FSB_LOCUS18356</name>
</gene>
<evidence type="ECO:0000256" key="7">
    <source>
        <dbReference type="ARBA" id="ARBA00023004"/>
    </source>
</evidence>
<dbReference type="SUPFAM" id="SSF48264">
    <property type="entry name" value="Cytochrome P450"/>
    <property type="match status" value="1"/>
</dbReference>
<keyword evidence="8" id="KW-0503">Monooxygenase</keyword>
<dbReference type="AlphaFoldDB" id="A0A2N9FUN0"/>
<keyword evidence="7" id="KW-0408">Iron</keyword>
<evidence type="ECO:0000256" key="1">
    <source>
        <dbReference type="ARBA" id="ARBA00001971"/>
    </source>
</evidence>
<dbReference type="PANTHER" id="PTHR47943">
    <property type="entry name" value="CYTOCHROME P450 93A3-LIKE"/>
    <property type="match status" value="1"/>
</dbReference>
<dbReference type="EMBL" id="OIVN01001148">
    <property type="protein sequence ID" value="SPC90474.1"/>
    <property type="molecule type" value="Genomic_DNA"/>
</dbReference>
<comment type="cofactor">
    <cofactor evidence="1">
        <name>heme</name>
        <dbReference type="ChEBI" id="CHEBI:30413"/>
    </cofactor>
</comment>
<protein>
    <submittedName>
        <fullName evidence="11">Uncharacterized protein</fullName>
    </submittedName>
</protein>
<sequence length="146" mass="17047">MREPKEEEAEHREGGGGGNSEVEKRRNEEDEEKKEFEHESAKKLCMTELLSTRQLEFSWGVRSEERERLLRKVLESVSKKEDVGAEVMKLTNNVTCRVVMSTRCSEQDGEAEKVRELVKESYELAAKLCFGDMLLERVLKEHEERR</sequence>
<reference evidence="11" key="1">
    <citation type="submission" date="2018-02" db="EMBL/GenBank/DDBJ databases">
        <authorList>
            <person name="Cohen D.B."/>
            <person name="Kent A.D."/>
        </authorList>
    </citation>
    <scope>NUCLEOTIDE SEQUENCE</scope>
</reference>
<dbReference type="Gene3D" id="1.10.630.10">
    <property type="entry name" value="Cytochrome P450"/>
    <property type="match status" value="1"/>
</dbReference>
<dbReference type="GO" id="GO:0004497">
    <property type="term" value="F:monooxygenase activity"/>
    <property type="evidence" value="ECO:0007669"/>
    <property type="project" value="UniProtKB-KW"/>
</dbReference>
<evidence type="ECO:0000256" key="9">
    <source>
        <dbReference type="ARBA" id="ARBA00023136"/>
    </source>
</evidence>
<organism evidence="11">
    <name type="scientific">Fagus sylvatica</name>
    <name type="common">Beechnut</name>
    <dbReference type="NCBI Taxonomy" id="28930"/>
    <lineage>
        <taxon>Eukaryota</taxon>
        <taxon>Viridiplantae</taxon>
        <taxon>Streptophyta</taxon>
        <taxon>Embryophyta</taxon>
        <taxon>Tracheophyta</taxon>
        <taxon>Spermatophyta</taxon>
        <taxon>Magnoliopsida</taxon>
        <taxon>eudicotyledons</taxon>
        <taxon>Gunneridae</taxon>
        <taxon>Pentapetalae</taxon>
        <taxon>rosids</taxon>
        <taxon>fabids</taxon>
        <taxon>Fagales</taxon>
        <taxon>Fagaceae</taxon>
        <taxon>Fagus</taxon>
    </lineage>
</organism>
<dbReference type="InterPro" id="IPR036396">
    <property type="entry name" value="Cyt_P450_sf"/>
</dbReference>
<evidence type="ECO:0000256" key="8">
    <source>
        <dbReference type="ARBA" id="ARBA00023033"/>
    </source>
</evidence>
<keyword evidence="6" id="KW-0560">Oxidoreductase</keyword>
<comment type="similarity">
    <text evidence="3">Belongs to the cytochrome P450 family.</text>
</comment>
<dbReference type="GO" id="GO:0005506">
    <property type="term" value="F:iron ion binding"/>
    <property type="evidence" value="ECO:0007669"/>
    <property type="project" value="InterPro"/>
</dbReference>
<keyword evidence="9" id="KW-0472">Membrane</keyword>
<dbReference type="PANTHER" id="PTHR47943:SF8">
    <property type="entry name" value="CYTOCHROME P450"/>
    <property type="match status" value="1"/>
</dbReference>
<evidence type="ECO:0000256" key="3">
    <source>
        <dbReference type="ARBA" id="ARBA00010617"/>
    </source>
</evidence>
<keyword evidence="4" id="KW-0349">Heme</keyword>
<proteinExistence type="inferred from homology"/>
<evidence type="ECO:0000313" key="11">
    <source>
        <dbReference type="EMBL" id="SPC90474.1"/>
    </source>
</evidence>
<dbReference type="GO" id="GO:0016705">
    <property type="term" value="F:oxidoreductase activity, acting on paired donors, with incorporation or reduction of molecular oxygen"/>
    <property type="evidence" value="ECO:0007669"/>
    <property type="project" value="InterPro"/>
</dbReference>
<evidence type="ECO:0000256" key="2">
    <source>
        <dbReference type="ARBA" id="ARBA00004370"/>
    </source>
</evidence>
<evidence type="ECO:0000256" key="6">
    <source>
        <dbReference type="ARBA" id="ARBA00023002"/>
    </source>
</evidence>
<feature type="compositionally biased region" description="Basic and acidic residues" evidence="10">
    <location>
        <begin position="21"/>
        <end position="40"/>
    </location>
</feature>
<comment type="subcellular location">
    <subcellularLocation>
        <location evidence="2">Membrane</location>
    </subcellularLocation>
</comment>
<evidence type="ECO:0000256" key="10">
    <source>
        <dbReference type="SAM" id="MobiDB-lite"/>
    </source>
</evidence>
<accession>A0A2N9FUN0</accession>
<feature type="region of interest" description="Disordered" evidence="10">
    <location>
        <begin position="1"/>
        <end position="40"/>
    </location>
</feature>
<keyword evidence="5" id="KW-0479">Metal-binding</keyword>
<evidence type="ECO:0000256" key="4">
    <source>
        <dbReference type="ARBA" id="ARBA00022617"/>
    </source>
</evidence>
<evidence type="ECO:0000256" key="5">
    <source>
        <dbReference type="ARBA" id="ARBA00022723"/>
    </source>
</evidence>
<feature type="compositionally biased region" description="Basic and acidic residues" evidence="10">
    <location>
        <begin position="1"/>
        <end position="14"/>
    </location>
</feature>
<dbReference type="GO" id="GO:0016020">
    <property type="term" value="C:membrane"/>
    <property type="evidence" value="ECO:0007669"/>
    <property type="project" value="UniProtKB-SubCell"/>
</dbReference>
<dbReference type="GO" id="GO:0020037">
    <property type="term" value="F:heme binding"/>
    <property type="evidence" value="ECO:0007669"/>
    <property type="project" value="InterPro"/>
</dbReference>